<feature type="transmembrane region" description="Helical" evidence="6">
    <location>
        <begin position="336"/>
        <end position="356"/>
    </location>
</feature>
<feature type="transmembrane region" description="Helical" evidence="6">
    <location>
        <begin position="431"/>
        <end position="451"/>
    </location>
</feature>
<evidence type="ECO:0000256" key="5">
    <source>
        <dbReference type="ARBA" id="ARBA00023136"/>
    </source>
</evidence>
<evidence type="ECO:0000256" key="3">
    <source>
        <dbReference type="ARBA" id="ARBA00022692"/>
    </source>
</evidence>
<evidence type="ECO:0000256" key="2">
    <source>
        <dbReference type="ARBA" id="ARBA00022475"/>
    </source>
</evidence>
<accession>A0A644VD89</accession>
<dbReference type="CDD" id="cd13124">
    <property type="entry name" value="MATE_SpoVB_like"/>
    <property type="match status" value="1"/>
</dbReference>
<feature type="transmembrane region" description="Helical" evidence="6">
    <location>
        <begin position="100"/>
        <end position="119"/>
    </location>
</feature>
<evidence type="ECO:0000313" key="7">
    <source>
        <dbReference type="EMBL" id="MPL89105.1"/>
    </source>
</evidence>
<proteinExistence type="predicted"/>
<dbReference type="PANTHER" id="PTHR30250">
    <property type="entry name" value="PST FAMILY PREDICTED COLANIC ACID TRANSPORTER"/>
    <property type="match status" value="1"/>
</dbReference>
<evidence type="ECO:0000256" key="4">
    <source>
        <dbReference type="ARBA" id="ARBA00022989"/>
    </source>
</evidence>
<keyword evidence="2" id="KW-1003">Cell membrane</keyword>
<feature type="transmembrane region" description="Helical" evidence="6">
    <location>
        <begin position="487"/>
        <end position="510"/>
    </location>
</feature>
<feature type="transmembrane region" description="Helical" evidence="6">
    <location>
        <begin position="362"/>
        <end position="383"/>
    </location>
</feature>
<feature type="transmembrane region" description="Helical" evidence="6">
    <location>
        <begin position="291"/>
        <end position="315"/>
    </location>
</feature>
<keyword evidence="3 6" id="KW-0812">Transmembrane</keyword>
<dbReference type="InterPro" id="IPR024923">
    <property type="entry name" value="PG_synth_SpoVB"/>
</dbReference>
<feature type="transmembrane region" description="Helical" evidence="6">
    <location>
        <begin position="59"/>
        <end position="79"/>
    </location>
</feature>
<feature type="transmembrane region" description="Helical" evidence="6">
    <location>
        <begin position="196"/>
        <end position="216"/>
    </location>
</feature>
<dbReference type="PANTHER" id="PTHR30250:SF21">
    <property type="entry name" value="LIPID II FLIPPASE MURJ"/>
    <property type="match status" value="1"/>
</dbReference>
<dbReference type="EMBL" id="VSSQ01000273">
    <property type="protein sequence ID" value="MPL89105.1"/>
    <property type="molecule type" value="Genomic_DNA"/>
</dbReference>
<keyword evidence="4 6" id="KW-1133">Transmembrane helix</keyword>
<comment type="caution">
    <text evidence="7">The sequence shown here is derived from an EMBL/GenBank/DDBJ whole genome shotgun (WGS) entry which is preliminary data.</text>
</comment>
<sequence>MKEQNETPVVNNHKFLKGTMILTISSIVVKVIGALNWIILSRVMGGEGIGLYQMGFPIYLMAITVSSAGIPVAISIITAEKIAKHDYAGAKRVFNVSLRLLFCTGLFFSGALLFGAQWLVDNHWIRDARAYYSIIALAPAVFFVTFLSSFRGYLQGWQIMTPTAASEITEQLTRVFTMIAFAYMLMPYGLPYAAAGASMGAGVGAFCGLMVLWWFYRRLKKQFKLETVKQAADSVVEPAKMIIKRLVYLALPVSMSSLMLPIVSNLDLLIVPARLEVAGFNVSQATTFFGYLTGMAVPLVNLSTILTAALAISLVPAISESRILGDTLGIKEKTKTAFRVAAIITIPCSVGLFVLAEKVAGMIYNAPGAAPAIQTMSMAIFLLGIHQVSTGILQGMGKTTIPVINMIIAASVKVGLNWTLTALPWMGIKGAAWATVADIGIAALLNLVFIYKHTGFSLPIIGVVKTMVAAAVMGIALHLFLGATSNWGVWNILGGIIIAVPVYGLVLTLIGGLKREDLEEVPILGHRILALGNRFGLFK</sequence>
<reference evidence="7" key="1">
    <citation type="submission" date="2019-08" db="EMBL/GenBank/DDBJ databases">
        <authorList>
            <person name="Kucharzyk K."/>
            <person name="Murdoch R.W."/>
            <person name="Higgins S."/>
            <person name="Loffler F."/>
        </authorList>
    </citation>
    <scope>NUCLEOTIDE SEQUENCE</scope>
</reference>
<dbReference type="PIRSF" id="PIRSF038958">
    <property type="entry name" value="PG_synth_SpoVB"/>
    <property type="match status" value="1"/>
</dbReference>
<feature type="transmembrane region" description="Helical" evidence="6">
    <location>
        <begin position="403"/>
        <end position="425"/>
    </location>
</feature>
<feature type="transmembrane region" description="Helical" evidence="6">
    <location>
        <begin position="20"/>
        <end position="39"/>
    </location>
</feature>
<keyword evidence="5 6" id="KW-0472">Membrane</keyword>
<name>A0A644VD89_9ZZZZ</name>
<comment type="subcellular location">
    <subcellularLocation>
        <location evidence="1">Cell membrane</location>
        <topology evidence="1">Multi-pass membrane protein</topology>
    </subcellularLocation>
</comment>
<dbReference type="AlphaFoldDB" id="A0A644VD89"/>
<evidence type="ECO:0000256" key="1">
    <source>
        <dbReference type="ARBA" id="ARBA00004651"/>
    </source>
</evidence>
<gene>
    <name evidence="7" type="primary">spoVB_2</name>
    <name evidence="7" type="ORF">SDC9_35136</name>
</gene>
<feature type="transmembrane region" description="Helical" evidence="6">
    <location>
        <begin position="131"/>
        <end position="150"/>
    </location>
</feature>
<dbReference type="InterPro" id="IPR002797">
    <property type="entry name" value="Polysacc_synth"/>
</dbReference>
<feature type="transmembrane region" description="Helical" evidence="6">
    <location>
        <begin position="458"/>
        <end position="481"/>
    </location>
</feature>
<protein>
    <submittedName>
        <fullName evidence="7">Stage V sporulation protein B</fullName>
    </submittedName>
</protein>
<feature type="transmembrane region" description="Helical" evidence="6">
    <location>
        <begin position="171"/>
        <end position="190"/>
    </location>
</feature>
<dbReference type="GO" id="GO:0005886">
    <property type="term" value="C:plasma membrane"/>
    <property type="evidence" value="ECO:0007669"/>
    <property type="project" value="UniProtKB-SubCell"/>
</dbReference>
<dbReference type="InterPro" id="IPR050833">
    <property type="entry name" value="Poly_Biosynth_Transport"/>
</dbReference>
<feature type="transmembrane region" description="Helical" evidence="6">
    <location>
        <begin position="246"/>
        <end position="271"/>
    </location>
</feature>
<evidence type="ECO:0000256" key="6">
    <source>
        <dbReference type="SAM" id="Phobius"/>
    </source>
</evidence>
<organism evidence="7">
    <name type="scientific">bioreactor metagenome</name>
    <dbReference type="NCBI Taxonomy" id="1076179"/>
    <lineage>
        <taxon>unclassified sequences</taxon>
        <taxon>metagenomes</taxon>
        <taxon>ecological metagenomes</taxon>
    </lineage>
</organism>
<dbReference type="Pfam" id="PF01943">
    <property type="entry name" value="Polysacc_synt"/>
    <property type="match status" value="1"/>
</dbReference>